<evidence type="ECO:0000256" key="1">
    <source>
        <dbReference type="SAM" id="MobiDB-lite"/>
    </source>
</evidence>
<dbReference type="Proteomes" id="UP000230233">
    <property type="component" value="Chromosome I"/>
</dbReference>
<reference evidence="3" key="1">
    <citation type="submission" date="2017-10" db="EMBL/GenBank/DDBJ databases">
        <title>Rapid genome shrinkage in a self-fertile nematode reveals novel sperm competition proteins.</title>
        <authorList>
            <person name="Yin D."/>
            <person name="Schwarz E.M."/>
            <person name="Thomas C.G."/>
            <person name="Felde R.L."/>
            <person name="Korf I.F."/>
            <person name="Cutter A.D."/>
            <person name="Schartner C.M."/>
            <person name="Ralston E.J."/>
            <person name="Meyer B.J."/>
            <person name="Haag E.S."/>
        </authorList>
    </citation>
    <scope>NUCLEOTIDE SEQUENCE [LARGE SCALE GENOMIC DNA]</scope>
    <source>
        <strain evidence="3">JU1422</strain>
    </source>
</reference>
<sequence length="148" mass="16654">MENVFKRISPLAKGKEDSKRTGTTSSDASGMSNPANQGKCARCDNTDSSHNTQGIKSRQDYTVNSQRRRFMSNRSLRQPQVQDNQDASTLRILVRGKYGKEGFNDRNTSPREAKPTFQGSGKAIDQRHQLRRMPKGKMWNCESSQEAA</sequence>
<feature type="compositionally biased region" description="Polar residues" evidence="1">
    <location>
        <begin position="48"/>
        <end position="64"/>
    </location>
</feature>
<feature type="region of interest" description="Disordered" evidence="1">
    <location>
        <begin position="1"/>
        <end position="64"/>
    </location>
</feature>
<proteinExistence type="predicted"/>
<dbReference type="EMBL" id="PDUG01000001">
    <property type="protein sequence ID" value="PIC50886.1"/>
    <property type="molecule type" value="Genomic_DNA"/>
</dbReference>
<evidence type="ECO:0000313" key="2">
    <source>
        <dbReference type="EMBL" id="PIC50886.1"/>
    </source>
</evidence>
<gene>
    <name evidence="2" type="primary">Cnig_chr_I.g1610</name>
    <name evidence="2" type="ORF">B9Z55_001610</name>
</gene>
<dbReference type="AlphaFoldDB" id="A0A2G5VH15"/>
<comment type="caution">
    <text evidence="2">The sequence shown here is derived from an EMBL/GenBank/DDBJ whole genome shotgun (WGS) entry which is preliminary data.</text>
</comment>
<name>A0A2G5VH15_9PELO</name>
<protein>
    <submittedName>
        <fullName evidence="2">Uncharacterized protein</fullName>
    </submittedName>
</protein>
<keyword evidence="3" id="KW-1185">Reference proteome</keyword>
<organism evidence="2 3">
    <name type="scientific">Caenorhabditis nigoni</name>
    <dbReference type="NCBI Taxonomy" id="1611254"/>
    <lineage>
        <taxon>Eukaryota</taxon>
        <taxon>Metazoa</taxon>
        <taxon>Ecdysozoa</taxon>
        <taxon>Nematoda</taxon>
        <taxon>Chromadorea</taxon>
        <taxon>Rhabditida</taxon>
        <taxon>Rhabditina</taxon>
        <taxon>Rhabditomorpha</taxon>
        <taxon>Rhabditoidea</taxon>
        <taxon>Rhabditidae</taxon>
        <taxon>Peloderinae</taxon>
        <taxon>Caenorhabditis</taxon>
    </lineage>
</organism>
<feature type="compositionally biased region" description="Basic and acidic residues" evidence="1">
    <location>
        <begin position="98"/>
        <end position="114"/>
    </location>
</feature>
<feature type="compositionally biased region" description="Polar residues" evidence="1">
    <location>
        <begin position="21"/>
        <end position="36"/>
    </location>
</feature>
<accession>A0A2G5VH15</accession>
<evidence type="ECO:0000313" key="3">
    <source>
        <dbReference type="Proteomes" id="UP000230233"/>
    </source>
</evidence>
<feature type="region of interest" description="Disordered" evidence="1">
    <location>
        <begin position="96"/>
        <end position="148"/>
    </location>
</feature>